<evidence type="ECO:0000256" key="5">
    <source>
        <dbReference type="ARBA" id="ARBA00023136"/>
    </source>
</evidence>
<name>A0AAD5EGK0_UMBRA</name>
<evidence type="ECO:0000259" key="8">
    <source>
        <dbReference type="Pfam" id="PF01602"/>
    </source>
</evidence>
<evidence type="ECO:0000256" key="1">
    <source>
        <dbReference type="ARBA" id="ARBA00004308"/>
    </source>
</evidence>
<evidence type="ECO:0000256" key="7">
    <source>
        <dbReference type="SAM" id="MobiDB-lite"/>
    </source>
</evidence>
<dbReference type="GO" id="GO:0012505">
    <property type="term" value="C:endomembrane system"/>
    <property type="evidence" value="ECO:0007669"/>
    <property type="project" value="UniProtKB-SubCell"/>
</dbReference>
<dbReference type="PIRSF" id="PIRSF002291">
    <property type="entry name" value="AP_complex_beta"/>
    <property type="match status" value="1"/>
</dbReference>
<keyword evidence="10" id="KW-1185">Reference proteome</keyword>
<dbReference type="Gene3D" id="1.25.10.10">
    <property type="entry name" value="Leucine-rich Repeat Variant"/>
    <property type="match status" value="1"/>
</dbReference>
<dbReference type="FunFam" id="1.25.10.10:FF:000002">
    <property type="entry name" value="AP complex subunit beta"/>
    <property type="match status" value="1"/>
</dbReference>
<dbReference type="EMBL" id="MU620903">
    <property type="protein sequence ID" value="KAI8581875.1"/>
    <property type="molecule type" value="Genomic_DNA"/>
</dbReference>
<feature type="region of interest" description="Disordered" evidence="7">
    <location>
        <begin position="637"/>
        <end position="761"/>
    </location>
</feature>
<keyword evidence="4 6" id="KW-0653">Protein transport</keyword>
<evidence type="ECO:0000313" key="9">
    <source>
        <dbReference type="EMBL" id="KAI8581875.1"/>
    </source>
</evidence>
<feature type="compositionally biased region" description="Low complexity" evidence="7">
    <location>
        <begin position="707"/>
        <end position="724"/>
    </location>
</feature>
<dbReference type="InterPro" id="IPR016024">
    <property type="entry name" value="ARM-type_fold"/>
</dbReference>
<keyword evidence="3 6" id="KW-0813">Transport</keyword>
<evidence type="ECO:0000256" key="2">
    <source>
        <dbReference type="ARBA" id="ARBA00006613"/>
    </source>
</evidence>
<dbReference type="InterPro" id="IPR016342">
    <property type="entry name" value="AP_complex_bsu_1_2_4"/>
</dbReference>
<dbReference type="InterPro" id="IPR011989">
    <property type="entry name" value="ARM-like"/>
</dbReference>
<dbReference type="Proteomes" id="UP001206595">
    <property type="component" value="Unassembled WGS sequence"/>
</dbReference>
<dbReference type="GO" id="GO:0006886">
    <property type="term" value="P:intracellular protein transport"/>
    <property type="evidence" value="ECO:0007669"/>
    <property type="project" value="InterPro"/>
</dbReference>
<reference evidence="9" key="2">
    <citation type="journal article" date="2022" name="Proc. Natl. Acad. Sci. U.S.A.">
        <title>Diploid-dominant life cycles characterize the early evolution of Fungi.</title>
        <authorList>
            <person name="Amses K.R."/>
            <person name="Simmons D.R."/>
            <person name="Longcore J.E."/>
            <person name="Mondo S.J."/>
            <person name="Seto K."/>
            <person name="Jeronimo G.H."/>
            <person name="Bonds A.E."/>
            <person name="Quandt C.A."/>
            <person name="Davis W.J."/>
            <person name="Chang Y."/>
            <person name="Federici B.A."/>
            <person name="Kuo A."/>
            <person name="LaButti K."/>
            <person name="Pangilinan J."/>
            <person name="Andreopoulos W."/>
            <person name="Tritt A."/>
            <person name="Riley R."/>
            <person name="Hundley H."/>
            <person name="Johnson J."/>
            <person name="Lipzen A."/>
            <person name="Barry K."/>
            <person name="Lang B.F."/>
            <person name="Cuomo C.A."/>
            <person name="Buchler N.E."/>
            <person name="Grigoriev I.V."/>
            <person name="Spatafora J.W."/>
            <person name="Stajich J.E."/>
            <person name="James T.Y."/>
        </authorList>
    </citation>
    <scope>NUCLEOTIDE SEQUENCE</scope>
    <source>
        <strain evidence="9">AG</strain>
    </source>
</reference>
<dbReference type="InterPro" id="IPR002553">
    <property type="entry name" value="Clathrin/coatomer_adapt-like_N"/>
</dbReference>
<evidence type="ECO:0000313" key="10">
    <source>
        <dbReference type="Proteomes" id="UP001206595"/>
    </source>
</evidence>
<dbReference type="Pfam" id="PF01602">
    <property type="entry name" value="Adaptin_N"/>
    <property type="match status" value="1"/>
</dbReference>
<gene>
    <name evidence="9" type="ORF">K450DRAFT_269671</name>
</gene>
<dbReference type="GO" id="GO:0030276">
    <property type="term" value="F:clathrin binding"/>
    <property type="evidence" value="ECO:0007669"/>
    <property type="project" value="InterPro"/>
</dbReference>
<organism evidence="9 10">
    <name type="scientific">Umbelopsis ramanniana AG</name>
    <dbReference type="NCBI Taxonomy" id="1314678"/>
    <lineage>
        <taxon>Eukaryota</taxon>
        <taxon>Fungi</taxon>
        <taxon>Fungi incertae sedis</taxon>
        <taxon>Mucoromycota</taxon>
        <taxon>Mucoromycotina</taxon>
        <taxon>Umbelopsidomycetes</taxon>
        <taxon>Umbelopsidales</taxon>
        <taxon>Umbelopsidaceae</taxon>
        <taxon>Umbelopsis</taxon>
    </lineage>
</organism>
<dbReference type="InterPro" id="IPR026739">
    <property type="entry name" value="AP_beta"/>
</dbReference>
<reference evidence="9" key="1">
    <citation type="submission" date="2021-06" db="EMBL/GenBank/DDBJ databases">
        <authorList>
            <consortium name="DOE Joint Genome Institute"/>
            <person name="Mondo S.J."/>
            <person name="Amses K.R."/>
            <person name="Simmons D.R."/>
            <person name="Longcore J.E."/>
            <person name="Seto K."/>
            <person name="Alves G.H."/>
            <person name="Bonds A.E."/>
            <person name="Quandt C.A."/>
            <person name="Davis W.J."/>
            <person name="Chang Y."/>
            <person name="Letcher P.M."/>
            <person name="Powell M.J."/>
            <person name="Kuo A."/>
            <person name="Labutti K."/>
            <person name="Pangilinan J."/>
            <person name="Andreopoulos W."/>
            <person name="Tritt A."/>
            <person name="Riley R."/>
            <person name="Hundley H."/>
            <person name="Johnson J."/>
            <person name="Lipzen A."/>
            <person name="Barry K."/>
            <person name="Berbee M.L."/>
            <person name="Buchler N.E."/>
            <person name="Grigoriev I.V."/>
            <person name="Spatafora J.W."/>
            <person name="Stajich J.E."/>
            <person name="James T.Y."/>
        </authorList>
    </citation>
    <scope>NUCLEOTIDE SEQUENCE</scope>
    <source>
        <strain evidence="9">AG</strain>
    </source>
</reference>
<protein>
    <recommendedName>
        <fullName evidence="6">AP complex subunit beta</fullName>
    </recommendedName>
</protein>
<feature type="compositionally biased region" description="Low complexity" evidence="7">
    <location>
        <begin position="644"/>
        <end position="656"/>
    </location>
</feature>
<dbReference type="GO" id="GO:0030117">
    <property type="term" value="C:membrane coat"/>
    <property type="evidence" value="ECO:0007669"/>
    <property type="project" value="InterPro"/>
</dbReference>
<accession>A0AAD5EGK0</accession>
<feature type="compositionally biased region" description="Low complexity" evidence="7">
    <location>
        <begin position="736"/>
        <end position="753"/>
    </location>
</feature>
<evidence type="ECO:0000256" key="6">
    <source>
        <dbReference type="PIRNR" id="PIRNR002291"/>
    </source>
</evidence>
<feature type="domain" description="Clathrin/coatomer adaptor adaptin-like N-terminal" evidence="8">
    <location>
        <begin position="15"/>
        <end position="543"/>
    </location>
</feature>
<comment type="subcellular location">
    <subcellularLocation>
        <location evidence="1">Endomembrane system</location>
    </subcellularLocation>
</comment>
<proteinExistence type="inferred from homology"/>
<sequence length="761" mass="84427">MNIASRPKFFTTNKRGENYELKAELNSEYRGVRKDAVKKVIANMTVGKDVSGLFPDVLKNMHTEDLELKKLVYLYLMNYAKTQPELVILAVNTFVMDTNDTNPLIRALAIRTMGCLRVEKIIDYLTEPLRKCLKDDNPYVRKTACLCVAKLYDLNPELALESGFVETLQEMVSDINPMVVANAVVALSDINEASPETVVFKITGGTLNKLLHALNECTEWGQISILTALADYKAGDVKEAEGICDRVLPRLQHANGSVVLSAIKVLMINMRLVRDANFNKNLVKKMAPPLVTLLSGPPEVQYVALRNINLILQKRSDVLSNEMRVFFCKYNDPPYVKLEKLEIMIRLCNERNVDQLLSELKEYASEVDVDFVRKSVRAIGRCAIKIEEASERCINVLLDLINTGINYVVQEAIVVIKASETAGIADIFRKYPQKYEGIIPTLCENLDALDEPEAKASLIWIIGEYASHIDNADELLSGFLENFKEENAQVQLQLVTATVKLFLKKPNENQDIVQQVLQTATTECENPDIRDRAYVYWRLLSTDPQAAKAVVLSDKPPIEDEDTGVSAALLDELIYNIGTLASVYHKPPEAFIGGKRYGADNVQKAVAEPAEEEDINAPPPQIQAAIKNNDIGNLLDLDWDDPGAAAASSSSQPSAQNDLQDLFSPSSPQQTQQQSPVAAKPKSNVDDIMGLFGSSAPAPVPQTSGFQQPMFQQSPPQQQQQLQQNLFGGDLLFDTQPAAQPTSPPQQQQKAAQNDPFADLF</sequence>
<dbReference type="RefSeq" id="XP_051446879.1">
    <property type="nucleotide sequence ID" value="XM_051592932.1"/>
</dbReference>
<comment type="function">
    <text evidence="6">Adaptins are components of the adaptor complexes which link clathrin to receptors in coated vesicles. Clathrin-associated protein complexes are believed to interact with the cytoplasmic tails of membrane proteins, leading to their selection and concentration.</text>
</comment>
<keyword evidence="5 6" id="KW-0472">Membrane</keyword>
<dbReference type="PANTHER" id="PTHR11134">
    <property type="entry name" value="ADAPTOR COMPLEX SUBUNIT BETA FAMILY MEMBER"/>
    <property type="match status" value="1"/>
</dbReference>
<dbReference type="SUPFAM" id="SSF48371">
    <property type="entry name" value="ARM repeat"/>
    <property type="match status" value="1"/>
</dbReference>
<evidence type="ECO:0000256" key="4">
    <source>
        <dbReference type="ARBA" id="ARBA00022927"/>
    </source>
</evidence>
<dbReference type="GO" id="GO:0016192">
    <property type="term" value="P:vesicle-mediated transport"/>
    <property type="evidence" value="ECO:0007669"/>
    <property type="project" value="InterPro"/>
</dbReference>
<evidence type="ECO:0000256" key="3">
    <source>
        <dbReference type="ARBA" id="ARBA00022448"/>
    </source>
</evidence>
<feature type="compositionally biased region" description="Low complexity" evidence="7">
    <location>
        <begin position="664"/>
        <end position="676"/>
    </location>
</feature>
<dbReference type="AlphaFoldDB" id="A0AAD5EGK0"/>
<dbReference type="GeneID" id="75918274"/>
<comment type="similarity">
    <text evidence="2 6">Belongs to the adaptor complexes large subunit family.</text>
</comment>
<comment type="caution">
    <text evidence="9">The sequence shown here is derived from an EMBL/GenBank/DDBJ whole genome shotgun (WGS) entry which is preliminary data.</text>
</comment>